<dbReference type="AlphaFoldDB" id="A0A081B4T5"/>
<dbReference type="GO" id="GO:0046872">
    <property type="term" value="F:metal ion binding"/>
    <property type="evidence" value="ECO:0007669"/>
    <property type="project" value="UniProtKB-KW"/>
</dbReference>
<keyword evidence="2" id="KW-0479">Metal-binding</keyword>
<accession>A0A081B4T5</accession>
<evidence type="ECO:0000313" key="4">
    <source>
        <dbReference type="EMBL" id="ETO86146.1"/>
    </source>
</evidence>
<comment type="caution">
    <text evidence="4">The sequence shown here is derived from an EMBL/GenBank/DDBJ whole genome shotgun (WGS) entry which is preliminary data.</text>
</comment>
<evidence type="ECO:0000259" key="3">
    <source>
        <dbReference type="Pfam" id="PF13359"/>
    </source>
</evidence>
<comment type="cofactor">
    <cofactor evidence="1">
        <name>a divalent metal cation</name>
        <dbReference type="ChEBI" id="CHEBI:60240"/>
    </cofactor>
</comment>
<evidence type="ECO:0000313" key="5">
    <source>
        <dbReference type="Proteomes" id="UP000028582"/>
    </source>
</evidence>
<sequence length="125" mass="14329">MYAINDADKLAPRFPRTSDELETTSASFRSCSNYGVIEHCIEVIDGWLCPIRVPRQNECVESCLFFSGHYQKYGLNVQACADSLCHFTAFSVNSSGGMSDSYAYQTVETKQRTSRYYWTLLCYRR</sequence>
<dbReference type="EMBL" id="ANJA01000064">
    <property type="protein sequence ID" value="ETO86146.1"/>
    <property type="molecule type" value="Genomic_DNA"/>
</dbReference>
<dbReference type="Pfam" id="PF13359">
    <property type="entry name" value="DDE_Tnp_4"/>
    <property type="match status" value="1"/>
</dbReference>
<dbReference type="Proteomes" id="UP000028582">
    <property type="component" value="Unassembled WGS sequence"/>
</dbReference>
<organism evidence="4 5">
    <name type="scientific">Phytophthora nicotianae P1976</name>
    <dbReference type="NCBI Taxonomy" id="1317066"/>
    <lineage>
        <taxon>Eukaryota</taxon>
        <taxon>Sar</taxon>
        <taxon>Stramenopiles</taxon>
        <taxon>Oomycota</taxon>
        <taxon>Peronosporomycetes</taxon>
        <taxon>Peronosporales</taxon>
        <taxon>Peronosporaceae</taxon>
        <taxon>Phytophthora</taxon>
    </lineage>
</organism>
<protein>
    <recommendedName>
        <fullName evidence="3">DDE Tnp4 domain-containing protein</fullName>
    </recommendedName>
</protein>
<gene>
    <name evidence="4" type="ORF">F444_00270</name>
</gene>
<name>A0A081B4T5_PHYNI</name>
<evidence type="ECO:0000256" key="2">
    <source>
        <dbReference type="ARBA" id="ARBA00022723"/>
    </source>
</evidence>
<evidence type="ECO:0000256" key="1">
    <source>
        <dbReference type="ARBA" id="ARBA00001968"/>
    </source>
</evidence>
<proteinExistence type="predicted"/>
<dbReference type="InterPro" id="IPR027806">
    <property type="entry name" value="HARBI1_dom"/>
</dbReference>
<reference evidence="4 5" key="1">
    <citation type="submission" date="2013-11" db="EMBL/GenBank/DDBJ databases">
        <title>The Genome Sequence of Phytophthora parasitica P1976.</title>
        <authorList>
            <consortium name="The Broad Institute Genomics Platform"/>
            <person name="Russ C."/>
            <person name="Tyler B."/>
            <person name="Panabieres F."/>
            <person name="Shan W."/>
            <person name="Tripathy S."/>
            <person name="Grunwald N."/>
            <person name="Machado M."/>
            <person name="Johnson C.S."/>
            <person name="Walker B."/>
            <person name="Young S."/>
            <person name="Zeng Q."/>
            <person name="Gargeya S."/>
            <person name="Fitzgerald M."/>
            <person name="Haas B."/>
            <person name="Abouelleil A."/>
            <person name="Allen A.W."/>
            <person name="Alvarado L."/>
            <person name="Arachchi H.M."/>
            <person name="Berlin A.M."/>
            <person name="Chapman S.B."/>
            <person name="Gainer-Dewar J."/>
            <person name="Goldberg J."/>
            <person name="Griggs A."/>
            <person name="Gujja S."/>
            <person name="Hansen M."/>
            <person name="Howarth C."/>
            <person name="Imamovic A."/>
            <person name="Ireland A."/>
            <person name="Larimer J."/>
            <person name="McCowan C."/>
            <person name="Murphy C."/>
            <person name="Pearson M."/>
            <person name="Poon T.W."/>
            <person name="Priest M."/>
            <person name="Roberts A."/>
            <person name="Saif S."/>
            <person name="Shea T."/>
            <person name="Sisk P."/>
            <person name="Sykes S."/>
            <person name="Wortman J."/>
            <person name="Nusbaum C."/>
            <person name="Birren B."/>
        </authorList>
    </citation>
    <scope>NUCLEOTIDE SEQUENCE [LARGE SCALE GENOMIC DNA]</scope>
    <source>
        <strain evidence="4 5">P1976</strain>
    </source>
</reference>
<feature type="domain" description="DDE Tnp4" evidence="3">
    <location>
        <begin position="44"/>
        <end position="112"/>
    </location>
</feature>